<evidence type="ECO:0000313" key="8">
    <source>
        <dbReference type="EMBL" id="KAF4676532.1"/>
    </source>
</evidence>
<dbReference type="Gene3D" id="3.40.50.150">
    <property type="entry name" value="Vaccinia Virus protein VP39"/>
    <property type="match status" value="1"/>
</dbReference>
<evidence type="ECO:0000256" key="1">
    <source>
        <dbReference type="ARBA" id="ARBA00012468"/>
    </source>
</evidence>
<feature type="region of interest" description="Disordered" evidence="6">
    <location>
        <begin position="1401"/>
        <end position="1423"/>
    </location>
</feature>
<feature type="compositionally biased region" description="Polar residues" evidence="6">
    <location>
        <begin position="1768"/>
        <end position="1782"/>
    </location>
</feature>
<gene>
    <name evidence="8" type="primary">NCAPG2</name>
    <name evidence="8" type="ORF">FOL47_005968</name>
</gene>
<dbReference type="SUPFAM" id="SSF48371">
    <property type="entry name" value="ARM repeat"/>
    <property type="match status" value="1"/>
</dbReference>
<keyword evidence="5" id="KW-0175">Coiled coil</keyword>
<dbReference type="Pfam" id="PF05023">
    <property type="entry name" value="Phytochelatin"/>
    <property type="match status" value="1"/>
</dbReference>
<dbReference type="EC" id="2.3.2.15" evidence="1"/>
<feature type="compositionally biased region" description="Basic and acidic residues" evidence="6">
    <location>
        <begin position="1411"/>
        <end position="1422"/>
    </location>
</feature>
<feature type="coiled-coil region" evidence="5">
    <location>
        <begin position="2699"/>
        <end position="2733"/>
    </location>
</feature>
<evidence type="ECO:0000256" key="4">
    <source>
        <dbReference type="ARBA" id="ARBA00022723"/>
    </source>
</evidence>
<accession>A0A7J6MY21</accession>
<dbReference type="SUPFAM" id="SSF54736">
    <property type="entry name" value="ClpS-like"/>
    <property type="match status" value="1"/>
</dbReference>
<dbReference type="GO" id="GO:0005634">
    <property type="term" value="C:nucleus"/>
    <property type="evidence" value="ECO:0007669"/>
    <property type="project" value="InterPro"/>
</dbReference>
<dbReference type="GO" id="GO:0010038">
    <property type="term" value="P:response to metal ion"/>
    <property type="evidence" value="ECO:0007669"/>
    <property type="project" value="InterPro"/>
</dbReference>
<dbReference type="InterPro" id="IPR038765">
    <property type="entry name" value="Papain-like_cys_pep_sf"/>
</dbReference>
<dbReference type="InterPro" id="IPR007719">
    <property type="entry name" value="PCS_N"/>
</dbReference>
<dbReference type="GO" id="GO:0016756">
    <property type="term" value="F:glutathione gamma-glutamylcysteinyltransferase activity"/>
    <property type="evidence" value="ECO:0007669"/>
    <property type="project" value="UniProtKB-EC"/>
</dbReference>
<dbReference type="InterPro" id="IPR011989">
    <property type="entry name" value="ARM-like"/>
</dbReference>
<keyword evidence="4" id="KW-0479">Metal-binding</keyword>
<dbReference type="InterPro" id="IPR003769">
    <property type="entry name" value="ClpS_core"/>
</dbReference>
<dbReference type="CDD" id="cd02440">
    <property type="entry name" value="AdoMet_MTases"/>
    <property type="match status" value="1"/>
</dbReference>
<dbReference type="InterPro" id="IPR014719">
    <property type="entry name" value="Ribosomal_bL12_C/ClpS-like"/>
</dbReference>
<keyword evidence="3" id="KW-0808">Transferase</keyword>
<sequence>MSCIAATSCLSSCGSCACRGACKMAVSTAVEELPKCCMKVASSIAGRVVVGGNCGGAGCCRAMTHGKHHRRFASGIVPPSAGKYATMDPEVFKEPESSVGNITRTDDTGTVRIAGAGSIGSWSLATRLSDYVNRGSRRCISTTTPAYDRRQYMSTVGVVEVAKPQPFGDDRPSWYMREMPSDLIPFRSPKGRELLAKCLQGPCAESYLSLSQHFVGQQAPPNCGPATLAMVLNSLEIDPGRRWAGPWRWWSEDMLVSCQKHTYASDNTGVNFQQFAMLAECNGAKASTYYGSIATTEEFRQVVKDTLEKGAGDRRLVVSYDRQVMHQTGCGHYSPVAAYDEDTDLCLVMDVARFKYPPHWVPLPLLHKATTTIDNTTGMSRGFIVVGKGDGSKHDHMEPDPAASLTASCKYLSRPIPEDLSEFFRRDRSHATVARKFGHAVRGLMASDARNTVAALESVREDNLYRRISEKADQHQEHTIPEIGSAASVLFNILPQWGTELVTLMIETEYIPQQVYGCTPLVVSVSEFDQEYCEQGGYKAILRPWKGRELNQKALDEVMMVNSIWPKEFPFPEECFDKLDTSPDGEFYDIPKLDMHISKETAECVKGEYNRILPKEAQAHLELGAGVLSYFPDSYKPVKVTGYGMNMEEVNLNKVKDLNISPILEEESDSYDCVTLAFSVQYLTKPHLVLAEAYRILNSGGLLLISFTDRCFETKGIMPPRRRQPPRRAARRAASNSPEPPPTVAAAVEEDEEEQLGTSPPHSSPSTATSGARQRKGRRVRIEVDEAATQGLTGNIDEPHPDDDGDMTPIQAAKAILSELDKCLGESGTLTNVKRLYKLRHHLKNLHWHLAEDHGVNEEGNEEGQEEARIVSQLYKKLERCICKRIFHRNDNGIAFIACVLTMHPSFIVDAFAAIKYFMPTVSLSVLQGLSKALYRGWKESSGAMKRHMEQAIQAWMDYSLKVDPVLARRIRILLSEFHRKDRRPPELENLLVELYQPILWKQLTVTNWKIRLNAVATLGDAFPICNSTTNAGMERTMDIQVRALVSAMTDKHDQVRRIAVNKVCESLAIQWSLISTDHRSVLLYNVINKCAKDKRSAAVRMAVVQGMRRIISDCAMSHQIMGSVLPKIGEMIYDPSPQVRLEYCKLVEQVQGMEGINISDMTQGHQTLLQRLVIEHAYGMRKKEKFTQQDVKQATQDKDVYVQIACSLGSILGNNIFKNMDAKALRNLAKMNVNVFIALMANCREAEGATPIARITFAAALFRFGMDIISKEDERHESIREAAGEDPAVMFKLNHARVMLRGVAELLRAEDVQKILHFNNTVKKARAKKRPRGRQEIDGEDDADSIARQRDDFYQNYLTDYNMTKLLDPSRGCFIEAVEILRVLSPDAYKHVKDKVIRFGKSSSSNRSSSSRESEVNHGGHEEDEDFYYGMLRLASAWNVSKDAIANLAKRISACSAVLNGREDMRQEGDIITSSLKALNGPLKAVLELRLQPKDLMPLKDPVIELVEALLDHLPFGLPVESHNEICSAFSLGLYIFISTALQGKTTPSTAQSEDLLLDVFTEIGDRFRSMKPAIRRGGRAQDVADAAPLVHEMGHRYLRHLVTTVYLGGLSTGTAEARLYDIQRTLWEWVIASGWNAKIPVWKTVADLLHQMGFTADMSTMLVINSLQLNLEHVSTLHPKEDEELYIDKMAKVAATKYGYDAQFKEFLRKRVSCDDEDNGNACHERVWEAFKRVALGPPVNRSLAQLLNIEVDDIKAEDNKENDSRQVSVNSVDDGSITPTKEHGGSSCSNAVPEECIQSGAPTPVHGGREQELELASTTGGWQVLLHNDQFHTFDQVADIVHDMLGQVSRQDAFSAALKAHRYGESTLITAPQRSVAERWVKMLTDTYMDVLLRTVDARVSVIDTQLALRDALDVLDRNGTNSPESYKVFGKLFETCRNGGPDLVTAILADTDVMGSMLRNVVPRLQDIEDSEALQDCLSFLGLLVAEVPASDDDDDKRNIGEKLRNRCAEKMLELSKDGSEIVRLITKQDSDMYLLYEELRFIQSLHKRFPRIITSAVLEAPEVVASLVDLLKTCPAAFVRNECLSLVHNMVFGAADEAAGRGDTTTTAVAAAEQMQIFPMLAFQGVIEALFGIVLEEPVVSAGDVPVVALETNLRLLGHEKTRRFWRTGGRESAEWAVEVFRHALYPNHHQRQSADSSLFTEEDKEEEGEEEELKGIPDVATFNTVWPTLKLSMEILVTYWGSTAKGRTAQTAAAEKSEEKAYCVDLGLVDTITDQIDNFHLSDECRREFLSIVLSLLQSCGAITVEKLTSGSYPSLWKICSLMLQSPPQSLSFRCSLSSFIEKATDLPPSISTVLQNSLCVSFSARATAGHLRQDDGSDDDFEAGVSPTPGAWVVSHLRGLSQDNDDLLSRSAMHTNAWFSLQLVMNCVKGKNTQSQKMMAASALMPSLTGGYESLLTFIDKVFLSLANSLIETVHGDENEAPSIDDTSVWSKDPATLPTTVIAVLQTLLVFRIDGGIDDAISTEPIYIKVLEGLFRYDGLGKMDINGLASLLLGSCLKVSCANSDLATSIIESDIGIIPLYQAGATLLDTVPSPPLGTIAKRPTWYPSFFIGMARRAHQSAQRSLVEQTLRIRSSTKGNDEITKLRSLLEVQQKEVAKSKQEARDTVKVLADMSEQLSELRDTDTATLVKRIESLQKANTALTGEVDALKKDNENLSKSLVAERAAASRLMAESSYQMKALAGCYRDENLRVQKLMAQQRKPANDDAGDDSKPEMDGSSDREDLVNLIAALKRLCPSVLDILAAPIDEPISNGLPPGSGTISVMNDDSSDTPVDEH</sequence>
<feature type="compositionally biased region" description="Basic and acidic residues" evidence="6">
    <location>
        <begin position="2776"/>
        <end position="2787"/>
    </location>
</feature>
<dbReference type="InterPro" id="IPR029063">
    <property type="entry name" value="SAM-dependent_MTases_sf"/>
</dbReference>
<dbReference type="Pfam" id="PF12422">
    <property type="entry name" value="Condensin2nSMC"/>
    <property type="match status" value="1"/>
</dbReference>
<proteinExistence type="predicted"/>
<protein>
    <recommendedName>
        <fullName evidence="1">glutathione gamma-glutamylcysteinyltransferase</fullName>
        <ecNumber evidence="1">2.3.2.15</ecNumber>
    </recommendedName>
</protein>
<evidence type="ECO:0000256" key="2">
    <source>
        <dbReference type="ARBA" id="ARBA00022539"/>
    </source>
</evidence>
<evidence type="ECO:0000256" key="6">
    <source>
        <dbReference type="SAM" id="MobiDB-lite"/>
    </source>
</evidence>
<dbReference type="SUPFAM" id="SSF53335">
    <property type="entry name" value="S-adenosyl-L-methionine-dependent methyltransferases"/>
    <property type="match status" value="1"/>
</dbReference>
<evidence type="ECO:0000256" key="5">
    <source>
        <dbReference type="SAM" id="Coils"/>
    </source>
</evidence>
<dbReference type="OrthoDB" id="2013972at2759"/>
<feature type="region of interest" description="Disordered" evidence="6">
    <location>
        <begin position="2198"/>
        <end position="2219"/>
    </location>
</feature>
<evidence type="ECO:0000256" key="3">
    <source>
        <dbReference type="ARBA" id="ARBA00022679"/>
    </source>
</evidence>
<feature type="region of interest" description="Disordered" evidence="6">
    <location>
        <begin position="2764"/>
        <end position="2787"/>
    </location>
</feature>
<dbReference type="InterPro" id="IPR024741">
    <property type="entry name" value="Condensin2_G2"/>
</dbReference>
<dbReference type="PROSITE" id="PS51443">
    <property type="entry name" value="PCS"/>
    <property type="match status" value="1"/>
</dbReference>
<dbReference type="Proteomes" id="UP000591131">
    <property type="component" value="Unassembled WGS sequence"/>
</dbReference>
<dbReference type="FunFam" id="3.90.70.30:FF:000001">
    <property type="entry name" value="Glutathione gamma-glutamylcysteinyltransferase 1"/>
    <property type="match status" value="1"/>
</dbReference>
<feature type="compositionally biased region" description="Basic residues" evidence="6">
    <location>
        <begin position="720"/>
        <end position="731"/>
    </location>
</feature>
<dbReference type="InterPro" id="IPR016024">
    <property type="entry name" value="ARM-type_fold"/>
</dbReference>
<keyword evidence="2" id="KW-0104">Cadmium</keyword>
<dbReference type="SUPFAM" id="SSF54001">
    <property type="entry name" value="Cysteine proteinases"/>
    <property type="match status" value="1"/>
</dbReference>
<reference evidence="8 9" key="1">
    <citation type="submission" date="2020-04" db="EMBL/GenBank/DDBJ databases">
        <title>Perkinsus chesapeaki whole genome sequence.</title>
        <authorList>
            <person name="Bogema D.R."/>
        </authorList>
    </citation>
    <scope>NUCLEOTIDE SEQUENCE [LARGE SCALE GENOMIC DNA]</scope>
    <source>
        <strain evidence="8">ATCC PRA-425</strain>
    </source>
</reference>
<feature type="domain" description="Peptidase C83" evidence="7">
    <location>
        <begin position="169"/>
        <end position="391"/>
    </location>
</feature>
<organism evidence="8 9">
    <name type="scientific">Perkinsus chesapeaki</name>
    <name type="common">Clam parasite</name>
    <name type="synonym">Perkinsus andrewsi</name>
    <dbReference type="NCBI Taxonomy" id="330153"/>
    <lineage>
        <taxon>Eukaryota</taxon>
        <taxon>Sar</taxon>
        <taxon>Alveolata</taxon>
        <taxon>Perkinsozoa</taxon>
        <taxon>Perkinsea</taxon>
        <taxon>Perkinsida</taxon>
        <taxon>Perkinsidae</taxon>
        <taxon>Perkinsus</taxon>
    </lineage>
</organism>
<evidence type="ECO:0000259" key="7">
    <source>
        <dbReference type="PROSITE" id="PS51443"/>
    </source>
</evidence>
<dbReference type="Gene3D" id="3.30.1390.10">
    <property type="match status" value="1"/>
</dbReference>
<feature type="compositionally biased region" description="Low complexity" evidence="6">
    <location>
        <begin position="758"/>
        <end position="770"/>
    </location>
</feature>
<feature type="region of interest" description="Disordered" evidence="6">
    <location>
        <begin position="2814"/>
        <end position="2843"/>
    </location>
</feature>
<feature type="region of interest" description="Disordered" evidence="6">
    <location>
        <begin position="1761"/>
        <end position="1813"/>
    </location>
</feature>
<dbReference type="Gene3D" id="3.90.70.30">
    <property type="entry name" value="Phytochelatin synthase, N-terminal domain"/>
    <property type="match status" value="1"/>
</dbReference>
<feature type="compositionally biased region" description="Acidic residues" evidence="6">
    <location>
        <begin position="2206"/>
        <end position="2218"/>
    </location>
</feature>
<dbReference type="PANTHER" id="PTHR33447">
    <property type="entry name" value="GLUTATHIONE GAMMA-GLUTAMYLCYSTEINYLTRANSFERASE"/>
    <property type="match status" value="1"/>
</dbReference>
<comment type="caution">
    <text evidence="8">The sequence shown here is derived from an EMBL/GenBank/DDBJ whole genome shotgun (WGS) entry which is preliminary data.</text>
</comment>
<dbReference type="GO" id="GO:0046938">
    <property type="term" value="P:phytochelatin biosynthetic process"/>
    <property type="evidence" value="ECO:0007669"/>
    <property type="project" value="InterPro"/>
</dbReference>
<keyword evidence="9" id="KW-1185">Reference proteome</keyword>
<dbReference type="EMBL" id="JAAPAO010000033">
    <property type="protein sequence ID" value="KAF4676532.1"/>
    <property type="molecule type" value="Genomic_DNA"/>
</dbReference>
<dbReference type="Gene3D" id="1.25.10.10">
    <property type="entry name" value="Leucine-rich Repeat Variant"/>
    <property type="match status" value="2"/>
</dbReference>
<name>A0A7J6MY21_PERCH</name>
<dbReference type="Pfam" id="PF02617">
    <property type="entry name" value="ClpS"/>
    <property type="match status" value="1"/>
</dbReference>
<feature type="region of interest" description="Disordered" evidence="6">
    <location>
        <begin position="716"/>
        <end position="806"/>
    </location>
</feature>
<evidence type="ECO:0000313" key="9">
    <source>
        <dbReference type="Proteomes" id="UP000591131"/>
    </source>
</evidence>
<dbReference type="GO" id="GO:0046872">
    <property type="term" value="F:metal ion binding"/>
    <property type="evidence" value="ECO:0007669"/>
    <property type="project" value="UniProtKB-KW"/>
</dbReference>
<dbReference type="InterPro" id="IPR040409">
    <property type="entry name" value="PCS-like"/>
</dbReference>
<dbReference type="InterPro" id="IPR038156">
    <property type="entry name" value="PCS_N_sf"/>
</dbReference>
<dbReference type="GO" id="GO:0030163">
    <property type="term" value="P:protein catabolic process"/>
    <property type="evidence" value="ECO:0007669"/>
    <property type="project" value="InterPro"/>
</dbReference>